<accession>A0ABQ6LPU1</accession>
<keyword evidence="1" id="KW-0175">Coiled coil</keyword>
<reference evidence="3 4" key="1">
    <citation type="submission" date="2023-04" db="EMBL/GenBank/DDBJ databases">
        <title>Marinoamorphus aggregata gen. nov., sp. Nov., isolate from tissue of brittle star Ophioplocus japonicus.</title>
        <authorList>
            <person name="Kawano K."/>
            <person name="Sawayama S."/>
            <person name="Nakagawa S."/>
        </authorList>
    </citation>
    <scope>NUCLEOTIDE SEQUENCE [LARGE SCALE GENOMIC DNA]</scope>
    <source>
        <strain evidence="3 4">NKW23</strain>
    </source>
</reference>
<evidence type="ECO:0000313" key="3">
    <source>
        <dbReference type="EMBL" id="GMG82536.1"/>
    </source>
</evidence>
<organism evidence="3 4">
    <name type="scientific">Paralimibaculum aggregatum</name>
    <dbReference type="NCBI Taxonomy" id="3036245"/>
    <lineage>
        <taxon>Bacteria</taxon>
        <taxon>Pseudomonadati</taxon>
        <taxon>Pseudomonadota</taxon>
        <taxon>Alphaproteobacteria</taxon>
        <taxon>Rhodobacterales</taxon>
        <taxon>Paracoccaceae</taxon>
        <taxon>Paralimibaculum</taxon>
    </lineage>
</organism>
<dbReference type="InterPro" id="IPR018968">
    <property type="entry name" value="Phasin"/>
</dbReference>
<evidence type="ECO:0000259" key="2">
    <source>
        <dbReference type="Pfam" id="PF09361"/>
    </source>
</evidence>
<dbReference type="NCBIfam" id="TIGR01841">
    <property type="entry name" value="phasin"/>
    <property type="match status" value="1"/>
</dbReference>
<proteinExistence type="predicted"/>
<sequence>MTNSTFPFVFDAEKMKDLFKMPEFDKMFEAQPMPGIDMQAMVDAHKKNVSALVEANKAVMAGYQELYKRQVALVEESLAKAKDQMMELQGQPVSPDQAGKTMESLKAAIEKASTDIKELAELAQQANVEAFNIIKARFEEAVGEFKQAAEKVSAT</sequence>
<dbReference type="Proteomes" id="UP001239909">
    <property type="component" value="Unassembled WGS sequence"/>
</dbReference>
<gene>
    <name evidence="3" type="ORF">LNKW23_17490</name>
</gene>
<comment type="caution">
    <text evidence="3">The sequence shown here is derived from an EMBL/GenBank/DDBJ whole genome shotgun (WGS) entry which is preliminary data.</text>
</comment>
<evidence type="ECO:0000256" key="1">
    <source>
        <dbReference type="SAM" id="Coils"/>
    </source>
</evidence>
<dbReference type="Pfam" id="PF09361">
    <property type="entry name" value="Phasin_2"/>
    <property type="match status" value="1"/>
</dbReference>
<name>A0ABQ6LPU1_9RHOB</name>
<dbReference type="RefSeq" id="WP_285671319.1">
    <property type="nucleotide sequence ID" value="NZ_BSYI01000011.1"/>
</dbReference>
<feature type="domain" description="Phasin" evidence="2">
    <location>
        <begin position="40"/>
        <end position="138"/>
    </location>
</feature>
<evidence type="ECO:0000313" key="4">
    <source>
        <dbReference type="Proteomes" id="UP001239909"/>
    </source>
</evidence>
<dbReference type="InterPro" id="IPR010127">
    <property type="entry name" value="Phasin_subfam-1"/>
</dbReference>
<feature type="coiled-coil region" evidence="1">
    <location>
        <begin position="64"/>
        <end position="129"/>
    </location>
</feature>
<protein>
    <recommendedName>
        <fullName evidence="2">Phasin domain-containing protein</fullName>
    </recommendedName>
</protein>
<dbReference type="EMBL" id="BSYI01000011">
    <property type="protein sequence ID" value="GMG82536.1"/>
    <property type="molecule type" value="Genomic_DNA"/>
</dbReference>
<keyword evidence="4" id="KW-1185">Reference proteome</keyword>